<dbReference type="InterPro" id="IPR045866">
    <property type="entry name" value="FAM210A/B-like"/>
</dbReference>
<dbReference type="PANTHER" id="PTHR21377:SF0">
    <property type="entry name" value="PROTEIN FAM210B, MITOCHONDRIAL"/>
    <property type="match status" value="1"/>
</dbReference>
<dbReference type="OrthoDB" id="426386at2759"/>
<dbReference type="InterPro" id="IPR009688">
    <property type="entry name" value="FAM210A/B-like_dom"/>
</dbReference>
<feature type="region of interest" description="Disordered" evidence="1">
    <location>
        <begin position="82"/>
        <end position="103"/>
    </location>
</feature>
<feature type="domain" description="DUF1279" evidence="2">
    <location>
        <begin position="106"/>
        <end position="233"/>
    </location>
</feature>
<dbReference type="PANTHER" id="PTHR21377">
    <property type="entry name" value="PROTEIN FAM210B, MITOCHONDRIAL"/>
    <property type="match status" value="1"/>
</dbReference>
<dbReference type="GO" id="GO:0005739">
    <property type="term" value="C:mitochondrion"/>
    <property type="evidence" value="ECO:0007669"/>
    <property type="project" value="TreeGrafter"/>
</dbReference>
<dbReference type="Pfam" id="PF06916">
    <property type="entry name" value="FAM210A-B_dom"/>
    <property type="match status" value="1"/>
</dbReference>
<evidence type="ECO:0000313" key="3">
    <source>
        <dbReference type="EMBL" id="KZF25578.1"/>
    </source>
</evidence>
<evidence type="ECO:0000259" key="2">
    <source>
        <dbReference type="Pfam" id="PF06916"/>
    </source>
</evidence>
<proteinExistence type="predicted"/>
<dbReference type="FunCoup" id="A0A165IZ86">
    <property type="interactions" value="18"/>
</dbReference>
<dbReference type="EMBL" id="KV407455">
    <property type="protein sequence ID" value="KZF25578.1"/>
    <property type="molecule type" value="Genomic_DNA"/>
</dbReference>
<evidence type="ECO:0000313" key="4">
    <source>
        <dbReference type="Proteomes" id="UP000076632"/>
    </source>
</evidence>
<gene>
    <name evidence="3" type="ORF">L228DRAFT_266041</name>
</gene>
<evidence type="ECO:0000256" key="1">
    <source>
        <dbReference type="SAM" id="MobiDB-lite"/>
    </source>
</evidence>
<protein>
    <recommendedName>
        <fullName evidence="2">DUF1279 domain-containing protein</fullName>
    </recommendedName>
</protein>
<dbReference type="GeneID" id="28899938"/>
<dbReference type="InParanoid" id="A0A165IZ86"/>
<reference evidence="3 4" key="1">
    <citation type="journal article" date="2016" name="Fungal Biol.">
        <title>The genome of Xylona heveae provides a window into fungal endophytism.</title>
        <authorList>
            <person name="Gazis R."/>
            <person name="Kuo A."/>
            <person name="Riley R."/>
            <person name="LaButti K."/>
            <person name="Lipzen A."/>
            <person name="Lin J."/>
            <person name="Amirebrahimi M."/>
            <person name="Hesse C.N."/>
            <person name="Spatafora J.W."/>
            <person name="Henrissat B."/>
            <person name="Hainaut M."/>
            <person name="Grigoriev I.V."/>
            <person name="Hibbett D.S."/>
        </authorList>
    </citation>
    <scope>NUCLEOTIDE SEQUENCE [LARGE SCALE GENOMIC DNA]</scope>
    <source>
        <strain evidence="3 4">TC161</strain>
    </source>
</reference>
<organism evidence="3 4">
    <name type="scientific">Xylona heveae (strain CBS 132557 / TC161)</name>
    <dbReference type="NCBI Taxonomy" id="1328760"/>
    <lineage>
        <taxon>Eukaryota</taxon>
        <taxon>Fungi</taxon>
        <taxon>Dikarya</taxon>
        <taxon>Ascomycota</taxon>
        <taxon>Pezizomycotina</taxon>
        <taxon>Xylonomycetes</taxon>
        <taxon>Xylonales</taxon>
        <taxon>Xylonaceae</taxon>
        <taxon>Xylona</taxon>
    </lineage>
</organism>
<dbReference type="OMA" id="FSAWRRN"/>
<dbReference type="AlphaFoldDB" id="A0A165IZ86"/>
<name>A0A165IZ86_XYLHT</name>
<dbReference type="RefSeq" id="XP_018191133.1">
    <property type="nucleotide sequence ID" value="XM_018334801.1"/>
</dbReference>
<dbReference type="STRING" id="1328760.A0A165IZ86"/>
<keyword evidence="4" id="KW-1185">Reference proteome</keyword>
<dbReference type="Proteomes" id="UP000076632">
    <property type="component" value="Unassembled WGS sequence"/>
</dbReference>
<accession>A0A165IZ86</accession>
<sequence>MDALKVFRPGASPLAQAFRIRQPWQRAHIRPLIAARNPTFTATVVRRANSSFSKQWTSRFNSTSLSRRFNMLRLRNPVIRRMNSSKPHLDPTPHLGSPEPAPSLSQRLKQLSKEYGWCALGVYLALSALDFPFCFLAVRWLGAEAIGQYEHAAVEWFKEMMPWPSSENAPAQTVGVDQAQVQDGQGEALGEEAKKRNGNDADQASIWTQLALAYAIHKSFIFFRVPLTAAVTPKVVKVLRSWGWNVGRKSSKAVKSAK</sequence>